<reference evidence="2 3" key="1">
    <citation type="submission" date="2017-06" db="EMBL/GenBank/DDBJ databases">
        <authorList>
            <person name="Varghese N."/>
            <person name="Submissions S."/>
        </authorList>
    </citation>
    <scope>NUCLEOTIDE SEQUENCE [LARGE SCALE GENOMIC DNA]</scope>
    <source>
        <strain evidence="2 3">DSM 19840</strain>
    </source>
</reference>
<dbReference type="InterPro" id="IPR045749">
    <property type="entry name" value="DUF6090"/>
</dbReference>
<dbReference type="EMBL" id="FZNV01000001">
    <property type="protein sequence ID" value="SNR28182.1"/>
    <property type="molecule type" value="Genomic_DNA"/>
</dbReference>
<comment type="caution">
    <text evidence="2">The sequence shown here is derived from an EMBL/GenBank/DDBJ whole genome shotgun (WGS) entry which is preliminary data.</text>
</comment>
<proteinExistence type="predicted"/>
<dbReference type="Proteomes" id="UP000198337">
    <property type="component" value="Unassembled WGS sequence"/>
</dbReference>
<gene>
    <name evidence="2" type="ORF">SAMN04488009_0753</name>
</gene>
<feature type="transmembrane region" description="Helical" evidence="1">
    <location>
        <begin position="21"/>
        <end position="42"/>
    </location>
</feature>
<evidence type="ECO:0000313" key="2">
    <source>
        <dbReference type="EMBL" id="SNR28182.1"/>
    </source>
</evidence>
<keyword evidence="3" id="KW-1185">Reference proteome</keyword>
<keyword evidence="1" id="KW-1133">Transmembrane helix</keyword>
<evidence type="ECO:0000313" key="3">
    <source>
        <dbReference type="Proteomes" id="UP000198337"/>
    </source>
</evidence>
<dbReference type="Pfam" id="PF19578">
    <property type="entry name" value="DUF6090"/>
    <property type="match status" value="1"/>
</dbReference>
<name>A0ABY1SDA8_9FLAO</name>
<dbReference type="RefSeq" id="WP_089259201.1">
    <property type="nucleotide sequence ID" value="NZ_FZNV01000001.1"/>
</dbReference>
<accession>A0ABY1SDA8</accession>
<keyword evidence="1" id="KW-0812">Transmembrane</keyword>
<evidence type="ECO:0000256" key="1">
    <source>
        <dbReference type="SAM" id="Phobius"/>
    </source>
</evidence>
<evidence type="ECO:0008006" key="4">
    <source>
        <dbReference type="Google" id="ProtNLM"/>
    </source>
</evidence>
<protein>
    <recommendedName>
        <fullName evidence="4">Type IV pili methyl-accepting chemotaxis transducer N-term</fullName>
    </recommendedName>
</protein>
<organism evidence="2 3">
    <name type="scientific">Maribacter sedimenticola</name>
    <dbReference type="NCBI Taxonomy" id="228956"/>
    <lineage>
        <taxon>Bacteria</taxon>
        <taxon>Pseudomonadati</taxon>
        <taxon>Bacteroidota</taxon>
        <taxon>Flavobacteriia</taxon>
        <taxon>Flavobacteriales</taxon>
        <taxon>Flavobacteriaceae</taxon>
        <taxon>Maribacter</taxon>
    </lineage>
</organism>
<sequence>MLKFFRKIRHSLIVEKKLGNYLLYALGEIILVVIGILIALSIDNANQEHILREKEHVYLVGLKNEFMANKNKLQTLIEVNKRNYESAKAILNMLDNENDQPNEQELSQLLFEAFAFEIAYNPNNSLLNEMMNSGSLKDISSTALRLYLTSWNSMIDNIKIQEADLRKQRENVRDMLRSDQASLRTILDHTNITVETIGLPLSNKTYSNLELLKSKEFENNALSFILTGISTETSHYVPLVNEIDEILKILDQELQ</sequence>
<keyword evidence="1" id="KW-0472">Membrane</keyword>